<dbReference type="AlphaFoldDB" id="A0A2P6MZY2"/>
<dbReference type="PANTHER" id="PTHR13021">
    <property type="entry name" value="PRE-MRNA-SPLICING FACTOR ISY1"/>
    <property type="match status" value="1"/>
</dbReference>
<gene>
    <name evidence="5" type="ORF">PROFUN_14484</name>
</gene>
<evidence type="ECO:0000313" key="6">
    <source>
        <dbReference type="Proteomes" id="UP000241769"/>
    </source>
</evidence>
<comment type="subcellular location">
    <subcellularLocation>
        <location evidence="1">Nucleus</location>
    </subcellularLocation>
</comment>
<dbReference type="InterPro" id="IPR029012">
    <property type="entry name" value="Helix_hairpin_bin_sf"/>
</dbReference>
<dbReference type="EMBL" id="MDYQ01000271">
    <property type="protein sequence ID" value="PRP77272.1"/>
    <property type="molecule type" value="Genomic_DNA"/>
</dbReference>
<dbReference type="STRING" id="1890364.A0A2P6MZY2"/>
<evidence type="ECO:0000256" key="3">
    <source>
        <dbReference type="ARBA" id="ARBA00023242"/>
    </source>
</evidence>
<evidence type="ECO:0000256" key="4">
    <source>
        <dbReference type="SAM" id="MobiDB-lite"/>
    </source>
</evidence>
<evidence type="ECO:0008006" key="7">
    <source>
        <dbReference type="Google" id="ProtNLM"/>
    </source>
</evidence>
<dbReference type="InParanoid" id="A0A2P6MZY2"/>
<feature type="region of interest" description="Disordered" evidence="4">
    <location>
        <begin position="23"/>
        <end position="52"/>
    </location>
</feature>
<evidence type="ECO:0000313" key="5">
    <source>
        <dbReference type="EMBL" id="PRP77272.1"/>
    </source>
</evidence>
<evidence type="ECO:0000256" key="1">
    <source>
        <dbReference type="ARBA" id="ARBA00004123"/>
    </source>
</evidence>
<comment type="similarity">
    <text evidence="2">Belongs to the ISY1 family.</text>
</comment>
<keyword evidence="6" id="KW-1185">Reference proteome</keyword>
<dbReference type="Pfam" id="PF06246">
    <property type="entry name" value="Isy1"/>
    <property type="match status" value="1"/>
</dbReference>
<dbReference type="Gene3D" id="1.10.287.660">
    <property type="entry name" value="Helix hairpin bin"/>
    <property type="match status" value="1"/>
</dbReference>
<dbReference type="FunFam" id="1.10.287.660:FF:000001">
    <property type="entry name" value="pre-mRNA-splicing factor ISY1 homolog"/>
    <property type="match status" value="1"/>
</dbReference>
<dbReference type="OrthoDB" id="1739576at2759"/>
<organism evidence="5 6">
    <name type="scientific">Planoprotostelium fungivorum</name>
    <dbReference type="NCBI Taxonomy" id="1890364"/>
    <lineage>
        <taxon>Eukaryota</taxon>
        <taxon>Amoebozoa</taxon>
        <taxon>Evosea</taxon>
        <taxon>Variosea</taxon>
        <taxon>Cavosteliida</taxon>
        <taxon>Cavosteliaceae</taxon>
        <taxon>Planoprotostelium</taxon>
    </lineage>
</organism>
<protein>
    <recommendedName>
        <fullName evidence="7">Pre-mRNA-splicing factor ISY1</fullName>
    </recommendedName>
</protein>
<dbReference type="GO" id="GO:0005634">
    <property type="term" value="C:nucleus"/>
    <property type="evidence" value="ECO:0007669"/>
    <property type="project" value="UniProtKB-SubCell"/>
</dbReference>
<dbReference type="InterPro" id="IPR009360">
    <property type="entry name" value="Isy1"/>
</dbReference>
<accession>A0A2P6MZY2</accession>
<dbReference type="GO" id="GO:0000350">
    <property type="term" value="P:generation of catalytic spliceosome for second transesterification step"/>
    <property type="evidence" value="ECO:0007669"/>
    <property type="project" value="InterPro"/>
</dbReference>
<dbReference type="FunCoup" id="A0A2P6MZY2">
    <property type="interactions" value="859"/>
</dbReference>
<comment type="caution">
    <text evidence="5">The sequence shown here is derived from an EMBL/GenBank/DDBJ whole genome shotgun (WGS) entry which is preliminary data.</text>
</comment>
<dbReference type="Proteomes" id="UP000241769">
    <property type="component" value="Unassembled WGS sequence"/>
</dbReference>
<proteinExistence type="inferred from homology"/>
<evidence type="ECO:0000256" key="2">
    <source>
        <dbReference type="ARBA" id="ARBA00007002"/>
    </source>
</evidence>
<dbReference type="SUPFAM" id="SSF140102">
    <property type="entry name" value="ISY1 domain-like"/>
    <property type="match status" value="1"/>
</dbReference>
<dbReference type="InterPro" id="IPR037200">
    <property type="entry name" value="Isy1_sf"/>
</dbReference>
<name>A0A2P6MZY2_9EUKA</name>
<sequence>MARNEEKAQSMLNRWLAYKKEEEAGRVRRSRTGGQSRYITTPKRPPHTAATSSITECEKYRMEILREVGKKVMEIQNESLGEQLIRDLNDEINKLLREKGHWERRIVELGGPNYRKYERISNDPSIPQLHAGDDQKGYVYKYFGAARQLPGVKEMFLKAANEKTKRKRFDYKGIDAEYYGYGDEEDDTMVQMEKAAEEKAQEAARLQWEKDTGSVFVNTKQTTEEDTFVPIPTKSDIERALVEKKKAELLKKLT</sequence>
<keyword evidence="3" id="KW-0539">Nucleus</keyword>
<reference evidence="5 6" key="1">
    <citation type="journal article" date="2018" name="Genome Biol. Evol.">
        <title>Multiple Roots of Fruiting Body Formation in Amoebozoa.</title>
        <authorList>
            <person name="Hillmann F."/>
            <person name="Forbes G."/>
            <person name="Novohradska S."/>
            <person name="Ferling I."/>
            <person name="Riege K."/>
            <person name="Groth M."/>
            <person name="Westermann M."/>
            <person name="Marz M."/>
            <person name="Spaller T."/>
            <person name="Winckler T."/>
            <person name="Schaap P."/>
            <person name="Glockner G."/>
        </authorList>
    </citation>
    <scope>NUCLEOTIDE SEQUENCE [LARGE SCALE GENOMIC DNA]</scope>
    <source>
        <strain evidence="5 6">Jena</strain>
    </source>
</reference>